<dbReference type="SUPFAM" id="SSF102114">
    <property type="entry name" value="Radical SAM enzymes"/>
    <property type="match status" value="1"/>
</dbReference>
<evidence type="ECO:0000313" key="3">
    <source>
        <dbReference type="Proteomes" id="UP000036261"/>
    </source>
</evidence>
<dbReference type="NCBIfam" id="TIGR04193">
    <property type="entry name" value="SPASM_w_grasp"/>
    <property type="match status" value="1"/>
</dbReference>
<keyword evidence="3" id="KW-1185">Reference proteome</keyword>
<feature type="domain" description="4Fe4S-binding SPASM" evidence="1">
    <location>
        <begin position="247"/>
        <end position="304"/>
    </location>
</feature>
<dbReference type="InterPro" id="IPR013785">
    <property type="entry name" value="Aldolase_TIM"/>
</dbReference>
<gene>
    <name evidence="2" type="ORF">ACM46_11515</name>
</gene>
<dbReference type="PATRIC" id="fig|558151.6.peg.2434"/>
<reference evidence="2 3" key="1">
    <citation type="journal article" date="2013" name="Int. J. Syst. Evol. Microbiol.">
        <title>Chryseobacterium angstadtii sp. nov., isolated from a newt tank.</title>
        <authorList>
            <person name="Kirk K.E."/>
            <person name="Hoffman J.A."/>
            <person name="Smith K.A."/>
            <person name="Strahan B.L."/>
            <person name="Failor K.C."/>
            <person name="Krebs J.E."/>
            <person name="Gale A.N."/>
            <person name="Do T.D."/>
            <person name="Sontag T.C."/>
            <person name="Batties A.M."/>
            <person name="Mistiszyn K."/>
            <person name="Newman J.D."/>
        </authorList>
    </citation>
    <scope>NUCLEOTIDE SEQUENCE [LARGE SCALE GENOMIC DNA]</scope>
    <source>
        <strain evidence="2 3">KM</strain>
    </source>
</reference>
<dbReference type="InterPro" id="IPR023885">
    <property type="entry name" value="4Fe4S-binding_SPASM_dom"/>
</dbReference>
<organism evidence="2 3">
    <name type="scientific">Chryseobacterium angstadtii</name>
    <dbReference type="NCBI Taxonomy" id="558151"/>
    <lineage>
        <taxon>Bacteria</taxon>
        <taxon>Pseudomonadati</taxon>
        <taxon>Bacteroidota</taxon>
        <taxon>Flavobacteriia</taxon>
        <taxon>Flavobacteriales</taxon>
        <taxon>Weeksellaceae</taxon>
        <taxon>Chryseobacterium group</taxon>
        <taxon>Chryseobacterium</taxon>
    </lineage>
</organism>
<evidence type="ECO:0000259" key="1">
    <source>
        <dbReference type="Pfam" id="PF13186"/>
    </source>
</evidence>
<dbReference type="NCBIfam" id="TIGR04085">
    <property type="entry name" value="rSAM_more_4Fe4S"/>
    <property type="match status" value="1"/>
</dbReference>
<name>A0A0J7IFD2_9FLAO</name>
<protein>
    <recommendedName>
        <fullName evidence="1">4Fe4S-binding SPASM domain-containing protein</fullName>
    </recommendedName>
</protein>
<dbReference type="Proteomes" id="UP000036261">
    <property type="component" value="Unassembled WGS sequence"/>
</dbReference>
<dbReference type="EMBL" id="LFND01000003">
    <property type="protein sequence ID" value="KMQ64842.1"/>
    <property type="molecule type" value="Genomic_DNA"/>
</dbReference>
<dbReference type="InterPro" id="IPR058240">
    <property type="entry name" value="rSAM_sf"/>
</dbReference>
<accession>A0A0J7IFD2</accession>
<comment type="caution">
    <text evidence="2">The sequence shown here is derived from an EMBL/GenBank/DDBJ whole genome shotgun (WGS) entry which is preliminary data.</text>
</comment>
<dbReference type="Gene3D" id="3.20.20.70">
    <property type="entry name" value="Aldolase class I"/>
    <property type="match status" value="1"/>
</dbReference>
<dbReference type="RefSeq" id="WP_048506778.1">
    <property type="nucleotide sequence ID" value="NZ_LFND01000003.1"/>
</dbReference>
<proteinExistence type="predicted"/>
<evidence type="ECO:0000313" key="2">
    <source>
        <dbReference type="EMBL" id="KMQ64842.1"/>
    </source>
</evidence>
<dbReference type="Pfam" id="PF13186">
    <property type="entry name" value="SPASM"/>
    <property type="match status" value="1"/>
</dbReference>
<dbReference type="STRING" id="558151.ACM46_11515"/>
<dbReference type="AlphaFoldDB" id="A0A0J7IFD2"/>
<dbReference type="InterPro" id="IPR026497">
    <property type="entry name" value="GRASP-with-SPASM"/>
</dbReference>
<sequence length="369" mass="43243">MNELMLLYSHCIIVKGASRSVICDLQRKNIHPVPNAFAELFGNGRYFNVPEIMRQLDDEGKEILNEYLEFMEQNELAFRCSHDELAFFPEMSEEWLFPAHISHCLLDADRDFFYFNEDFLKQLERLCCNFIQFRFFQEASWAELKRIMDIICPSQIKSIELIIPYKEEDFFYQDIEILVKKYKKISILTISGASVAKMYKQGHHGSGYIMQTDTKIGSEIHCGVVHSSLFSVNISTYTESLKFNSCLNRKISVDAEGNIKNCPSMKESFGNIKDRSLNEAVDDPEFKKYWTITKDQITKCKDCEFRHVCTDCRAYLDHPEDRYSAPLKCGYDPQTCEWEDWSTNPLKEKAIHEYRMQELVKSMTFSKNN</sequence>